<accession>A0ACC3YUR5</accession>
<organism evidence="1 2">
    <name type="scientific">Colletotrichum truncatum</name>
    <name type="common">Anthracnose fungus</name>
    <name type="synonym">Colletotrichum capsici</name>
    <dbReference type="NCBI Taxonomy" id="5467"/>
    <lineage>
        <taxon>Eukaryota</taxon>
        <taxon>Fungi</taxon>
        <taxon>Dikarya</taxon>
        <taxon>Ascomycota</taxon>
        <taxon>Pezizomycotina</taxon>
        <taxon>Sordariomycetes</taxon>
        <taxon>Hypocreomycetidae</taxon>
        <taxon>Glomerellales</taxon>
        <taxon>Glomerellaceae</taxon>
        <taxon>Colletotrichum</taxon>
        <taxon>Colletotrichum truncatum species complex</taxon>
    </lineage>
</organism>
<evidence type="ECO:0000313" key="2">
    <source>
        <dbReference type="Proteomes" id="UP000805649"/>
    </source>
</evidence>
<sequence>MASLTAHRAPPDSPEAEPLLDQAARGDEIHHDSSMVSDATLGADEHKDETIALRIAAAAWSFVVVGLFTSTTGVVIPHLEEHYKLTDIQVSAIFLVMPIGYIIASWRNDFIHNKFGQRGIATIGPLCHLVYAATASFRPPFPVFLLAAAIGAFGIGLIDGSWCAWVAALRQANTLSGLLHGSFSTGAAICPYLVGIMLSESGSLWYRWFYVLSFASAIEIVVLLFAFRHEDSEKYHKSKLHQDIATGQATKGAIFKYSATWTYATYLLVYVGAECTISGWIVAFMLRVRHASTYASSLCSSAFWAGMAAGRLMLGLVTDKLGVRRAVVIYLLFAPAFVVLFIVIRVLWFSVFSMALLGFFMGPLFPSSIVQLVELLPKELHVASVSFVASLGQVGGALLPYMLGAITQLVGLQVFQYMLLVQFAILLVIWIASFRLSAKKEFAEDDIRSHQD</sequence>
<proteinExistence type="predicted"/>
<name>A0ACC3YUR5_COLTU</name>
<keyword evidence="2" id="KW-1185">Reference proteome</keyword>
<dbReference type="Proteomes" id="UP000805649">
    <property type="component" value="Unassembled WGS sequence"/>
</dbReference>
<gene>
    <name evidence="1" type="ORF">CTRU02_210178</name>
</gene>
<evidence type="ECO:0000313" key="1">
    <source>
        <dbReference type="EMBL" id="KAL0935587.1"/>
    </source>
</evidence>
<reference evidence="1 2" key="1">
    <citation type="journal article" date="2020" name="Phytopathology">
        <title>Genome Sequence Resources of Colletotrichum truncatum, C. plurivorum, C. musicola, and C. sojae: Four Species Pathogenic to Soybean (Glycine max).</title>
        <authorList>
            <person name="Rogerio F."/>
            <person name="Boufleur T.R."/>
            <person name="Ciampi-Guillardi M."/>
            <person name="Sukno S.A."/>
            <person name="Thon M.R."/>
            <person name="Massola Junior N.S."/>
            <person name="Baroncelli R."/>
        </authorList>
    </citation>
    <scope>NUCLEOTIDE SEQUENCE [LARGE SCALE GENOMIC DNA]</scope>
    <source>
        <strain evidence="1 2">CMES1059</strain>
    </source>
</reference>
<comment type="caution">
    <text evidence="1">The sequence shown here is derived from an EMBL/GenBank/DDBJ whole genome shotgun (WGS) entry which is preliminary data.</text>
</comment>
<protein>
    <submittedName>
        <fullName evidence="1">Major facilitator superfamily transporter</fullName>
    </submittedName>
</protein>
<dbReference type="EMBL" id="VUJX02000006">
    <property type="protein sequence ID" value="KAL0935587.1"/>
    <property type="molecule type" value="Genomic_DNA"/>
</dbReference>